<dbReference type="InterPro" id="IPR041999">
    <property type="entry name" value="Sortase_D_1"/>
</dbReference>
<dbReference type="SUPFAM" id="SSF63817">
    <property type="entry name" value="Sortase"/>
    <property type="match status" value="1"/>
</dbReference>
<evidence type="ECO:0000313" key="3">
    <source>
        <dbReference type="EMBL" id="WOX06549.1"/>
    </source>
</evidence>
<keyword evidence="2" id="KW-0472">Membrane</keyword>
<evidence type="ECO:0000313" key="4">
    <source>
        <dbReference type="Proteomes" id="UP001302477"/>
    </source>
</evidence>
<evidence type="ECO:0000256" key="1">
    <source>
        <dbReference type="ARBA" id="ARBA00022801"/>
    </source>
</evidence>
<dbReference type="Proteomes" id="UP001302477">
    <property type="component" value="Chromosome"/>
</dbReference>
<dbReference type="EC" id="3.4.22.-" evidence="3"/>
<dbReference type="Pfam" id="PF04203">
    <property type="entry name" value="Sortase"/>
    <property type="match status" value="1"/>
</dbReference>
<evidence type="ECO:0000256" key="2">
    <source>
        <dbReference type="SAM" id="Phobius"/>
    </source>
</evidence>
<sequence>MIPLGKSVRWVSTLLICAGLWQLGGGTWILLKAELAQYLISDSWQRQLSSGEIHKPWPWADTWPVAQLKLGNDKPLVVLQGTSGQALAFGPGMYETAATSPGASAGAPVTVIAAHRDTHFRGLNRLRPGMPVQLQGSDGRWHSFRVQGAQVVDSRSGALPAFARTGTVPGLILVTCYPFDAVDAGGPLRYLVYAEYSEQPTTVQL</sequence>
<dbReference type="InterPro" id="IPR005754">
    <property type="entry name" value="Sortase"/>
</dbReference>
<gene>
    <name evidence="3" type="ORF">R5R33_05295</name>
</gene>
<reference evidence="3 4" key="1">
    <citation type="submission" date="2023-10" db="EMBL/GenBank/DDBJ databases">
        <title>Description of Microbulbifer bruguierae sp. nov., isolated from the sediments of mangrove plant Bruguiera sexangula and comparative genomic analyses of the genus Microbulbifer.</title>
        <authorList>
            <person name="Long M."/>
        </authorList>
    </citation>
    <scope>NUCLEOTIDE SEQUENCE [LARGE SCALE GENOMIC DNA]</scope>
    <source>
        <strain evidence="3 4">SPO729</strain>
    </source>
</reference>
<keyword evidence="1 3" id="KW-0378">Hydrolase</keyword>
<dbReference type="InterPro" id="IPR023365">
    <property type="entry name" value="Sortase_dom-sf"/>
</dbReference>
<name>A0AAU0N0K1_9GAMM</name>
<dbReference type="GO" id="GO:0016787">
    <property type="term" value="F:hydrolase activity"/>
    <property type="evidence" value="ECO:0007669"/>
    <property type="project" value="UniProtKB-KW"/>
</dbReference>
<keyword evidence="2" id="KW-0812">Transmembrane</keyword>
<dbReference type="NCBIfam" id="TIGR03784">
    <property type="entry name" value="marine_sortase"/>
    <property type="match status" value="1"/>
</dbReference>
<dbReference type="EMBL" id="CP137555">
    <property type="protein sequence ID" value="WOX06549.1"/>
    <property type="molecule type" value="Genomic_DNA"/>
</dbReference>
<dbReference type="CDD" id="cd05828">
    <property type="entry name" value="Sortase_D_1"/>
    <property type="match status" value="1"/>
</dbReference>
<accession>A0AAU0N0K1</accession>
<keyword evidence="2" id="KW-1133">Transmembrane helix</keyword>
<proteinExistence type="predicted"/>
<dbReference type="KEGG" id="mpaf:R5R33_05295"/>
<dbReference type="Gene3D" id="2.40.260.10">
    <property type="entry name" value="Sortase"/>
    <property type="match status" value="1"/>
</dbReference>
<dbReference type="RefSeq" id="WP_318955002.1">
    <property type="nucleotide sequence ID" value="NZ_CP137555.1"/>
</dbReference>
<dbReference type="AlphaFoldDB" id="A0AAU0N0K1"/>
<protein>
    <submittedName>
        <fullName evidence="3">Class GN sortase</fullName>
        <ecNumber evidence="3">3.4.22.-</ecNumber>
    </submittedName>
</protein>
<organism evidence="3 4">
    <name type="scientific">Microbulbifer pacificus</name>
    <dbReference type="NCBI Taxonomy" id="407164"/>
    <lineage>
        <taxon>Bacteria</taxon>
        <taxon>Pseudomonadati</taxon>
        <taxon>Pseudomonadota</taxon>
        <taxon>Gammaproteobacteria</taxon>
        <taxon>Cellvibrionales</taxon>
        <taxon>Microbulbiferaceae</taxon>
        <taxon>Microbulbifer</taxon>
    </lineage>
</organism>
<dbReference type="InterPro" id="IPR022445">
    <property type="entry name" value="Sortase_proteobact_type"/>
</dbReference>
<feature type="transmembrane region" description="Helical" evidence="2">
    <location>
        <begin position="12"/>
        <end position="31"/>
    </location>
</feature>
<keyword evidence="4" id="KW-1185">Reference proteome</keyword>